<comment type="caution">
    <text evidence="1">The sequence shown here is derived from an EMBL/GenBank/DDBJ whole genome shotgun (WGS) entry which is preliminary data.</text>
</comment>
<reference evidence="1" key="2">
    <citation type="submission" date="2021-04" db="EMBL/GenBank/DDBJ databases">
        <authorList>
            <person name="Gilroy R."/>
        </authorList>
    </citation>
    <scope>NUCLEOTIDE SEQUENCE</scope>
    <source>
        <strain evidence="1">G3-2149</strain>
    </source>
</reference>
<dbReference type="Proteomes" id="UP000823865">
    <property type="component" value="Unassembled WGS sequence"/>
</dbReference>
<organism evidence="1 2">
    <name type="scientific">Candidatus Paraprevotella stercoravium</name>
    <dbReference type="NCBI Taxonomy" id="2838725"/>
    <lineage>
        <taxon>Bacteria</taxon>
        <taxon>Pseudomonadati</taxon>
        <taxon>Bacteroidota</taxon>
        <taxon>Bacteroidia</taxon>
        <taxon>Bacteroidales</taxon>
        <taxon>Prevotellaceae</taxon>
        <taxon>Paraprevotella</taxon>
    </lineage>
</organism>
<sequence>MMNDIRSVGNKICGLLCGLCAVLLVSCKGEEYDPAPIPVSLQLQVTARAEGDLNTKAGGVEVGINSEYMHNLCVLIVQDQVVVKKFLPDFTGNAAAQAGNLRSWFSDAFILETGNYTVYAFANINSKYSTAWSSITGIGEGETLPSLHEIVLDNPMEVLDFKECFIPMSAQENVTVTPSTRALSIGLDRLLSKVRLAVSGKKGTQVTALSFGGYADKIPLFPDGVLQGETYENTKKVLIPDNGILTEGSLVLPDFYVNSSSQGHPFTVNIKTLETNGVVHDATAVTKRDVLPRNSIYPLTVQLNEYDLDLQAQCWVSPIGHLPVEVEVSFQPDTYEIEVPEGCQFAFTVAGITGSSRVEALSCTWNILGPIAGIEFDGETSGVQTVKGHVTAAAGKTFELGILVTWRDGSASYSRNYTVILKTKDLSSYPLYSQKRVFEDASGQLCHEMLNVFIK</sequence>
<dbReference type="PROSITE" id="PS51257">
    <property type="entry name" value="PROKAR_LIPOPROTEIN"/>
    <property type="match status" value="1"/>
</dbReference>
<evidence type="ECO:0000313" key="1">
    <source>
        <dbReference type="EMBL" id="MBU3854165.1"/>
    </source>
</evidence>
<evidence type="ECO:0000313" key="2">
    <source>
        <dbReference type="Proteomes" id="UP000823865"/>
    </source>
</evidence>
<name>A0A9E2P3Z2_9BACT</name>
<reference evidence="1" key="1">
    <citation type="journal article" date="2021" name="PeerJ">
        <title>Extensive microbial diversity within the chicken gut microbiome revealed by metagenomics and culture.</title>
        <authorList>
            <person name="Gilroy R."/>
            <person name="Ravi A."/>
            <person name="Getino M."/>
            <person name="Pursley I."/>
            <person name="Horton D.L."/>
            <person name="Alikhan N.F."/>
            <person name="Baker D."/>
            <person name="Gharbi K."/>
            <person name="Hall N."/>
            <person name="Watson M."/>
            <person name="Adriaenssens E.M."/>
            <person name="Foster-Nyarko E."/>
            <person name="Jarju S."/>
            <person name="Secka A."/>
            <person name="Antonio M."/>
            <person name="Oren A."/>
            <person name="Chaudhuri R.R."/>
            <person name="La Ragione R."/>
            <person name="Hildebrand F."/>
            <person name="Pallen M.J."/>
        </authorList>
    </citation>
    <scope>NUCLEOTIDE SEQUENCE</scope>
    <source>
        <strain evidence="1">G3-2149</strain>
    </source>
</reference>
<accession>A0A9E2P3Z2</accession>
<dbReference type="EMBL" id="JAHLFU010000214">
    <property type="protein sequence ID" value="MBU3854165.1"/>
    <property type="molecule type" value="Genomic_DNA"/>
</dbReference>
<dbReference type="AlphaFoldDB" id="A0A9E2P3Z2"/>
<proteinExistence type="predicted"/>
<protein>
    <submittedName>
        <fullName evidence="1">Uncharacterized protein</fullName>
    </submittedName>
</protein>
<gene>
    <name evidence="1" type="ORF">H9789_10210</name>
</gene>